<sequence>MLTFILALVLSTGWVLALLWLQDELKSGYEPPYLRAGRE</sequence>
<protein>
    <submittedName>
        <fullName evidence="1">Uncharacterized protein</fullName>
    </submittedName>
</protein>
<reference evidence="1" key="1">
    <citation type="submission" date="2020-04" db="EMBL/GenBank/DDBJ databases">
        <authorList>
            <person name="Chiriac C."/>
            <person name="Salcher M."/>
            <person name="Ghai R."/>
            <person name="Kavagutti S V."/>
        </authorList>
    </citation>
    <scope>NUCLEOTIDE SEQUENCE</scope>
</reference>
<gene>
    <name evidence="1" type="ORF">UFOVP412_44</name>
</gene>
<accession>A0A6J5M3E1</accession>
<dbReference type="EMBL" id="LR796387">
    <property type="protein sequence ID" value="CAB4141148.1"/>
    <property type="molecule type" value="Genomic_DNA"/>
</dbReference>
<proteinExistence type="predicted"/>
<name>A0A6J5M3E1_9CAUD</name>
<organism evidence="1">
    <name type="scientific">uncultured Caudovirales phage</name>
    <dbReference type="NCBI Taxonomy" id="2100421"/>
    <lineage>
        <taxon>Viruses</taxon>
        <taxon>Duplodnaviria</taxon>
        <taxon>Heunggongvirae</taxon>
        <taxon>Uroviricota</taxon>
        <taxon>Caudoviricetes</taxon>
        <taxon>Peduoviridae</taxon>
        <taxon>Maltschvirus</taxon>
        <taxon>Maltschvirus maltsch</taxon>
    </lineage>
</organism>
<evidence type="ECO:0000313" key="1">
    <source>
        <dbReference type="EMBL" id="CAB4141148.1"/>
    </source>
</evidence>